<evidence type="ECO:0000256" key="3">
    <source>
        <dbReference type="ARBA" id="ARBA00022679"/>
    </source>
</evidence>
<accession>A0A1T4MG64</accession>
<evidence type="ECO:0000313" key="8">
    <source>
        <dbReference type="EMBL" id="SJZ65922.1"/>
    </source>
</evidence>
<keyword evidence="3 6" id="KW-0808">Transferase</keyword>
<dbReference type="AlphaFoldDB" id="A0A1T4MG64"/>
<dbReference type="CDD" id="cd00685">
    <property type="entry name" value="Trans_IPPS_HT"/>
    <property type="match status" value="1"/>
</dbReference>
<dbReference type="PANTHER" id="PTHR12001">
    <property type="entry name" value="GERANYLGERANYL PYROPHOSPHATE SYNTHASE"/>
    <property type="match status" value="1"/>
</dbReference>
<comment type="similarity">
    <text evidence="2 6">Belongs to the FPP/GGPP synthase family.</text>
</comment>
<evidence type="ECO:0000256" key="4">
    <source>
        <dbReference type="ARBA" id="ARBA00022723"/>
    </source>
</evidence>
<dbReference type="InterPro" id="IPR008949">
    <property type="entry name" value="Isoprenoid_synthase_dom_sf"/>
</dbReference>
<dbReference type="SFLD" id="SFLDS00005">
    <property type="entry name" value="Isoprenoid_Synthase_Type_I"/>
    <property type="match status" value="1"/>
</dbReference>
<sequence length="382" mass="40869">MRHGDDGVRPEPGGMGPGLVRDNLLSMSSSHSSPVSFVRPAIDARLAGFVQRRRPEVLEIGAELAPLLDSLDSMLTGGKRLRPAFCYWGWRGAGGEDVPEIYAAAASLEFLQACALIHDDVIDNSDTRRGLPAVHRQLAALHADAGWDGGSLEFGRGAAVLLGDLCLAWSDEMYQASGLPADALSAGRGPFDLMRTEVMAGQYLDLVEQARGADSVEASLRVMRYKSAKYTVERPMHLGAALAGRGVELAPVYSAYGIPLGIAFQLRDDVLGVFGDPELTGKPAGDDLREGKRTLIVAETLSRAKAAETRRFRDLLGDPGLSAEDVEWMRDVIVDSGALAACEQRIDDYVGEATTALESDLIAEEARSALADLIVAATARKH</sequence>
<comment type="cofactor">
    <cofactor evidence="1">
        <name>Mg(2+)</name>
        <dbReference type="ChEBI" id="CHEBI:18420"/>
    </cofactor>
</comment>
<dbReference type="GO" id="GO:0004659">
    <property type="term" value="F:prenyltransferase activity"/>
    <property type="evidence" value="ECO:0007669"/>
    <property type="project" value="InterPro"/>
</dbReference>
<evidence type="ECO:0000256" key="5">
    <source>
        <dbReference type="ARBA" id="ARBA00022842"/>
    </source>
</evidence>
<dbReference type="PANTHER" id="PTHR12001:SF85">
    <property type="entry name" value="SHORT CHAIN ISOPRENYL DIPHOSPHATE SYNTHASE"/>
    <property type="match status" value="1"/>
</dbReference>
<dbReference type="EMBL" id="FUWS01000002">
    <property type="protein sequence ID" value="SJZ65922.1"/>
    <property type="molecule type" value="Genomic_DNA"/>
</dbReference>
<dbReference type="InterPro" id="IPR000092">
    <property type="entry name" value="Polyprenyl_synt"/>
</dbReference>
<organism evidence="8 9">
    <name type="scientific">Marinactinospora thermotolerans DSM 45154</name>
    <dbReference type="NCBI Taxonomy" id="1122192"/>
    <lineage>
        <taxon>Bacteria</taxon>
        <taxon>Bacillati</taxon>
        <taxon>Actinomycetota</taxon>
        <taxon>Actinomycetes</taxon>
        <taxon>Streptosporangiales</taxon>
        <taxon>Nocardiopsidaceae</taxon>
        <taxon>Marinactinospora</taxon>
    </lineage>
</organism>
<dbReference type="GO" id="GO:0046872">
    <property type="term" value="F:metal ion binding"/>
    <property type="evidence" value="ECO:0007669"/>
    <property type="project" value="UniProtKB-KW"/>
</dbReference>
<protein>
    <submittedName>
        <fullName evidence="8">Geranylgeranyl diphosphate synthase, type I</fullName>
    </submittedName>
</protein>
<dbReference type="STRING" id="1122192.SAMN02745673_01107"/>
<proteinExistence type="inferred from homology"/>
<dbReference type="Gene3D" id="1.10.600.10">
    <property type="entry name" value="Farnesyl Diphosphate Synthase"/>
    <property type="match status" value="1"/>
</dbReference>
<keyword evidence="4" id="KW-0479">Metal-binding</keyword>
<feature type="region of interest" description="Disordered" evidence="7">
    <location>
        <begin position="1"/>
        <end position="23"/>
    </location>
</feature>
<keyword evidence="9" id="KW-1185">Reference proteome</keyword>
<evidence type="ECO:0000256" key="7">
    <source>
        <dbReference type="SAM" id="MobiDB-lite"/>
    </source>
</evidence>
<dbReference type="InterPro" id="IPR033749">
    <property type="entry name" value="Polyprenyl_synt_CS"/>
</dbReference>
<dbReference type="PROSITE" id="PS00444">
    <property type="entry name" value="POLYPRENYL_SYNTHASE_2"/>
    <property type="match status" value="1"/>
</dbReference>
<evidence type="ECO:0000256" key="6">
    <source>
        <dbReference type="RuleBase" id="RU004466"/>
    </source>
</evidence>
<evidence type="ECO:0000256" key="2">
    <source>
        <dbReference type="ARBA" id="ARBA00006706"/>
    </source>
</evidence>
<dbReference type="GO" id="GO:0008299">
    <property type="term" value="P:isoprenoid biosynthetic process"/>
    <property type="evidence" value="ECO:0007669"/>
    <property type="project" value="InterPro"/>
</dbReference>
<evidence type="ECO:0000256" key="1">
    <source>
        <dbReference type="ARBA" id="ARBA00001946"/>
    </source>
</evidence>
<dbReference type="PROSITE" id="PS00723">
    <property type="entry name" value="POLYPRENYL_SYNTHASE_1"/>
    <property type="match status" value="1"/>
</dbReference>
<gene>
    <name evidence="8" type="ORF">SAMN02745673_01107</name>
</gene>
<dbReference type="Pfam" id="PF00348">
    <property type="entry name" value="polyprenyl_synt"/>
    <property type="match status" value="1"/>
</dbReference>
<dbReference type="SUPFAM" id="SSF48576">
    <property type="entry name" value="Terpenoid synthases"/>
    <property type="match status" value="1"/>
</dbReference>
<dbReference type="Proteomes" id="UP000190637">
    <property type="component" value="Unassembled WGS sequence"/>
</dbReference>
<keyword evidence="5" id="KW-0460">Magnesium</keyword>
<reference evidence="8 9" key="1">
    <citation type="submission" date="2017-02" db="EMBL/GenBank/DDBJ databases">
        <authorList>
            <person name="Peterson S.W."/>
        </authorList>
    </citation>
    <scope>NUCLEOTIDE SEQUENCE [LARGE SCALE GENOMIC DNA]</scope>
    <source>
        <strain evidence="8 9">DSM 45154</strain>
    </source>
</reference>
<name>A0A1T4MG64_9ACTN</name>
<evidence type="ECO:0000313" key="9">
    <source>
        <dbReference type="Proteomes" id="UP000190637"/>
    </source>
</evidence>